<dbReference type="EnsemblMetazoa" id="CapteT108300">
    <property type="protein sequence ID" value="CapteP108300"/>
    <property type="gene ID" value="CapteG108300"/>
</dbReference>
<keyword evidence="5" id="KW-0472">Membrane</keyword>
<keyword evidence="5" id="KW-0496">Mitochondrion</keyword>
<feature type="active site" description="Amidino-cysteine intermediate" evidence="4">
    <location>
        <position position="381"/>
    </location>
</feature>
<evidence type="ECO:0000256" key="4">
    <source>
        <dbReference type="PIRSR" id="PIRSR633195-1"/>
    </source>
</evidence>
<comment type="similarity">
    <text evidence="2 5">Belongs to the amidinotransferase family.</text>
</comment>
<organism evidence="6">
    <name type="scientific">Capitella teleta</name>
    <name type="common">Polychaete worm</name>
    <dbReference type="NCBI Taxonomy" id="283909"/>
    <lineage>
        <taxon>Eukaryota</taxon>
        <taxon>Metazoa</taxon>
        <taxon>Spiralia</taxon>
        <taxon>Lophotrochozoa</taxon>
        <taxon>Annelida</taxon>
        <taxon>Polychaeta</taxon>
        <taxon>Sedentaria</taxon>
        <taxon>Scolecida</taxon>
        <taxon>Capitellidae</taxon>
        <taxon>Capitella</taxon>
    </lineage>
</organism>
<comment type="pathway">
    <text evidence="1 5">Amine and polyamine biosynthesis; creatine biosynthesis; creatine from L-arginine and glycine: step 1/2.</text>
</comment>
<dbReference type="PANTHER" id="PTHR10488:SF1">
    <property type="entry name" value="GLYCINE AMIDINOTRANSFERASE, MITOCHONDRIAL"/>
    <property type="match status" value="1"/>
</dbReference>
<evidence type="ECO:0000313" key="7">
    <source>
        <dbReference type="EnsemblMetazoa" id="CapteP108300"/>
    </source>
</evidence>
<name>R7U1V1_CAPTE</name>
<comment type="subunit">
    <text evidence="5">Homodimer.</text>
</comment>
<evidence type="ECO:0000256" key="5">
    <source>
        <dbReference type="RuleBase" id="RU367092"/>
    </source>
</evidence>
<evidence type="ECO:0000256" key="2">
    <source>
        <dbReference type="ARBA" id="ARBA00006943"/>
    </source>
</evidence>
<dbReference type="EMBL" id="AMQN01002193">
    <property type="status" value="NOT_ANNOTATED_CDS"/>
    <property type="molecule type" value="Genomic_DNA"/>
</dbReference>
<keyword evidence="5" id="KW-0999">Mitochondrion inner membrane</keyword>
<dbReference type="EC" id="2.1.4.1" evidence="5"/>
<dbReference type="UniPathway" id="UPA00104">
    <property type="reaction ID" value="UER00579"/>
</dbReference>
<sequence>MALRLAKQLGTISRGLSRRSLSSTCAQEKAVNAWNEWDPLEEVIVGRAEGQRVPFLSPDLKAKCDQNAWKWIEENAGKSHTPEIVKKASGQIEELCRVLQGEGVRIKRPEPIAWDKLGTFRTPSVEDGGTMNACPRDGFMVVGDEIIESAMSWRSRMFESHAYKKLFTDYFKRGAKWTCAPYPAMGDDLYKQDYPFDDHEARVKLMTEGENILTEAEIAFDAADALRFGKDIFLCLTQTTNRSGHEWLKRHLAPKDIRVHSLIFNETHAVHADATFIPLKPGVLIVSPIRHCIKINDVPTNKWDWFTDRGWKVYEVPAPAYLQDTHYVSKWIHMNVLSIDEERVLMQKGEEPLKQLFVKLGMKPIEVDLQHCNGLGGAFHCWTLDVKRKGKLQDYFS</sequence>
<dbReference type="PANTHER" id="PTHR10488">
    <property type="entry name" value="GLYCINE AMIDINOTRANSFERASE, MITOCHONDRIAL"/>
    <property type="match status" value="1"/>
</dbReference>
<dbReference type="GO" id="GO:0005743">
    <property type="term" value="C:mitochondrial inner membrane"/>
    <property type="evidence" value="ECO:0007669"/>
    <property type="project" value="UniProtKB-SubCell"/>
</dbReference>
<dbReference type="SUPFAM" id="SSF55909">
    <property type="entry name" value="Pentein"/>
    <property type="match status" value="1"/>
</dbReference>
<protein>
    <recommendedName>
        <fullName evidence="5">Glycine amidinotransferase</fullName>
        <ecNumber evidence="5">2.1.4.1</ecNumber>
    </recommendedName>
    <alternativeName>
        <fullName evidence="5">L-arginine:glycine amidinotransferase</fullName>
    </alternativeName>
</protein>
<accession>R7U1V1</accession>
<dbReference type="InterPro" id="IPR033195">
    <property type="entry name" value="AmidinoTrfase"/>
</dbReference>
<dbReference type="OMA" id="ANENSMH"/>
<proteinExistence type="inferred from homology"/>
<dbReference type="GO" id="GO:0006601">
    <property type="term" value="P:creatine biosynthetic process"/>
    <property type="evidence" value="ECO:0007669"/>
    <property type="project" value="UniProtKB-UniRule"/>
</dbReference>
<evidence type="ECO:0000313" key="6">
    <source>
        <dbReference type="EMBL" id="ELT97160.1"/>
    </source>
</evidence>
<comment type="subcellular location">
    <subcellularLocation>
        <location evidence="5">Mitochondrion inner membrane</location>
    </subcellularLocation>
</comment>
<feature type="active site" evidence="4">
    <location>
        <position position="221"/>
    </location>
</feature>
<dbReference type="EMBL" id="KB308638">
    <property type="protein sequence ID" value="ELT97160.1"/>
    <property type="molecule type" value="Genomic_DNA"/>
</dbReference>
<dbReference type="AlphaFoldDB" id="R7U1V1"/>
<comment type="catalytic activity">
    <reaction evidence="5">
        <text>L-arginine + glycine = guanidinoacetate + L-ornithine</text>
        <dbReference type="Rhea" id="RHEA:13201"/>
        <dbReference type="ChEBI" id="CHEBI:32682"/>
        <dbReference type="ChEBI" id="CHEBI:46911"/>
        <dbReference type="ChEBI" id="CHEBI:57305"/>
        <dbReference type="ChEBI" id="CHEBI:57742"/>
        <dbReference type="EC" id="2.1.4.1"/>
    </reaction>
</comment>
<comment type="function">
    <text evidence="5">Catalyzes the biosynthesis of guanidinoacetate, the immediate precursor of creatine. Creatine plays a vital role in energy metabolism in muscle tissues. May play a role in embryonic and central nervous system development.</text>
</comment>
<dbReference type="Proteomes" id="UP000014760">
    <property type="component" value="Unassembled WGS sequence"/>
</dbReference>
<dbReference type="GO" id="GO:0005758">
    <property type="term" value="C:mitochondrial intermembrane space"/>
    <property type="evidence" value="ECO:0007669"/>
    <property type="project" value="TreeGrafter"/>
</dbReference>
<evidence type="ECO:0000313" key="8">
    <source>
        <dbReference type="Proteomes" id="UP000014760"/>
    </source>
</evidence>
<gene>
    <name evidence="6" type="ORF">CAPTEDRAFT_108300</name>
</gene>
<feature type="active site" evidence="4">
    <location>
        <position position="271"/>
    </location>
</feature>
<evidence type="ECO:0000256" key="3">
    <source>
        <dbReference type="ARBA" id="ARBA00022679"/>
    </source>
</evidence>
<keyword evidence="8" id="KW-1185">Reference proteome</keyword>
<dbReference type="OrthoDB" id="10264242at2759"/>
<dbReference type="GO" id="GO:0015068">
    <property type="term" value="F:glycine amidinotransferase activity"/>
    <property type="evidence" value="ECO:0007669"/>
    <property type="project" value="UniProtKB-UniRule"/>
</dbReference>
<dbReference type="CDD" id="cd21136">
    <property type="entry name" value="amidinotransferase_AGAT-like"/>
    <property type="match status" value="1"/>
</dbReference>
<evidence type="ECO:0000256" key="1">
    <source>
        <dbReference type="ARBA" id="ARBA00004858"/>
    </source>
</evidence>
<reference evidence="6 8" key="2">
    <citation type="journal article" date="2013" name="Nature">
        <title>Insights into bilaterian evolution from three spiralian genomes.</title>
        <authorList>
            <person name="Simakov O."/>
            <person name="Marletaz F."/>
            <person name="Cho S.J."/>
            <person name="Edsinger-Gonzales E."/>
            <person name="Havlak P."/>
            <person name="Hellsten U."/>
            <person name="Kuo D.H."/>
            <person name="Larsson T."/>
            <person name="Lv J."/>
            <person name="Arendt D."/>
            <person name="Savage R."/>
            <person name="Osoegawa K."/>
            <person name="de Jong P."/>
            <person name="Grimwood J."/>
            <person name="Chapman J.A."/>
            <person name="Shapiro H."/>
            <person name="Aerts A."/>
            <person name="Otillar R.P."/>
            <person name="Terry A.Y."/>
            <person name="Boore J.L."/>
            <person name="Grigoriev I.V."/>
            <person name="Lindberg D.R."/>
            <person name="Seaver E.C."/>
            <person name="Weisblat D.A."/>
            <person name="Putnam N.H."/>
            <person name="Rokhsar D.S."/>
        </authorList>
    </citation>
    <scope>NUCLEOTIDE SEQUENCE</scope>
    <source>
        <strain evidence="6 8">I ESC-2004</strain>
    </source>
</reference>
<reference evidence="7" key="3">
    <citation type="submission" date="2015-06" db="UniProtKB">
        <authorList>
            <consortium name="EnsemblMetazoa"/>
        </authorList>
    </citation>
    <scope>IDENTIFICATION</scope>
</reference>
<reference evidence="8" key="1">
    <citation type="submission" date="2012-12" db="EMBL/GenBank/DDBJ databases">
        <authorList>
            <person name="Hellsten U."/>
            <person name="Grimwood J."/>
            <person name="Chapman J.A."/>
            <person name="Shapiro H."/>
            <person name="Aerts A."/>
            <person name="Otillar R.P."/>
            <person name="Terry A.Y."/>
            <person name="Boore J.L."/>
            <person name="Simakov O."/>
            <person name="Marletaz F."/>
            <person name="Cho S.-J."/>
            <person name="Edsinger-Gonzales E."/>
            <person name="Havlak P."/>
            <person name="Kuo D.-H."/>
            <person name="Larsson T."/>
            <person name="Lv J."/>
            <person name="Arendt D."/>
            <person name="Savage R."/>
            <person name="Osoegawa K."/>
            <person name="de Jong P."/>
            <person name="Lindberg D.R."/>
            <person name="Seaver E.C."/>
            <person name="Weisblat D.A."/>
            <person name="Putnam N.H."/>
            <person name="Grigoriev I.V."/>
            <person name="Rokhsar D.S."/>
        </authorList>
    </citation>
    <scope>NUCLEOTIDE SEQUENCE</scope>
    <source>
        <strain evidence="8">I ESC-2004</strain>
    </source>
</reference>
<dbReference type="Gene3D" id="3.75.10.10">
    <property type="entry name" value="L-arginine/glycine Amidinotransferase, Chain A"/>
    <property type="match status" value="1"/>
</dbReference>
<dbReference type="HOGENOM" id="CLU_047415_1_0_1"/>
<keyword evidence="3 5" id="KW-0808">Transferase</keyword>
<dbReference type="STRING" id="283909.R7U1V1"/>